<evidence type="ECO:0000256" key="1">
    <source>
        <dbReference type="ARBA" id="ARBA00005189"/>
    </source>
</evidence>
<accession>A0AAN1X7R2</accession>
<dbReference type="GO" id="GO:0006654">
    <property type="term" value="P:phosphatidic acid biosynthetic process"/>
    <property type="evidence" value="ECO:0007669"/>
    <property type="project" value="TreeGrafter"/>
</dbReference>
<proteinExistence type="predicted"/>
<name>A0AAN1X7R2_9PROT</name>
<protein>
    <recommendedName>
        <fullName evidence="6">Phospholipid/glycerol acyltransferase domain-containing protein</fullName>
    </recommendedName>
</protein>
<feature type="domain" description="Phospholipid/glycerol acyltransferase" evidence="6">
    <location>
        <begin position="123"/>
        <end position="231"/>
    </location>
</feature>
<keyword evidence="2" id="KW-0808">Transferase</keyword>
<keyword evidence="8" id="KW-1185">Reference proteome</keyword>
<dbReference type="CDD" id="cd07989">
    <property type="entry name" value="LPLAT_AGPAT-like"/>
    <property type="match status" value="1"/>
</dbReference>
<dbReference type="EMBL" id="AP023423">
    <property type="protein sequence ID" value="BCK86517.1"/>
    <property type="molecule type" value="Genomic_DNA"/>
</dbReference>
<evidence type="ECO:0000256" key="5">
    <source>
        <dbReference type="SAM" id="Phobius"/>
    </source>
</evidence>
<evidence type="ECO:0000256" key="2">
    <source>
        <dbReference type="ARBA" id="ARBA00022679"/>
    </source>
</evidence>
<dbReference type="PANTHER" id="PTHR10434">
    <property type="entry name" value="1-ACYL-SN-GLYCEROL-3-PHOSPHATE ACYLTRANSFERASE"/>
    <property type="match status" value="1"/>
</dbReference>
<sequence length="289" mass="31799">MSMCYNQPSGEGDPAERPGSPNGLGHQREKIQGSGKVMWVWRQFKSLYEYIVLYGGLLLFALACLAWSLPASVLRHLMPQRIAERVGQYAIMLVFRSYLFVVRASGLVKCDLTALDALRGEPLIITTNHPALIDVVLIGSRLPRMVCVLKANLLDNPLLGGGASMAGYIRNDSTGNLIRRAAVATRAGSQLLIFPEGTRTVSPPINPFKGGFGLVAQKAGVPIQTVFIEANSPFLGKHWPLLKKPEFPLVYRVRLGERFEANGEVKAFVSDLEDYYRREMQAQGNRGAA</sequence>
<organism evidence="7 8">
    <name type="scientific">Sideroxyarcus emersonii</name>
    <dbReference type="NCBI Taxonomy" id="2764705"/>
    <lineage>
        <taxon>Bacteria</taxon>
        <taxon>Pseudomonadati</taxon>
        <taxon>Pseudomonadota</taxon>
        <taxon>Betaproteobacteria</taxon>
        <taxon>Nitrosomonadales</taxon>
        <taxon>Gallionellaceae</taxon>
        <taxon>Sideroxyarcus</taxon>
    </lineage>
</organism>
<dbReference type="Pfam" id="PF01553">
    <property type="entry name" value="Acyltransferase"/>
    <property type="match status" value="1"/>
</dbReference>
<evidence type="ECO:0000313" key="8">
    <source>
        <dbReference type="Proteomes" id="UP001320326"/>
    </source>
</evidence>
<dbReference type="SUPFAM" id="SSF69593">
    <property type="entry name" value="Glycerol-3-phosphate (1)-acyltransferase"/>
    <property type="match status" value="1"/>
</dbReference>
<dbReference type="AlphaFoldDB" id="A0AAN1X7R2"/>
<dbReference type="RefSeq" id="WP_237247694.1">
    <property type="nucleotide sequence ID" value="NZ_AP023423.1"/>
</dbReference>
<dbReference type="PANTHER" id="PTHR10434:SF66">
    <property type="entry name" value="PHOSPHOLIPID_GLYCEROL ACYLTRANSFERASE DOMAIN-CONTAINING PROTEIN"/>
    <property type="match status" value="1"/>
</dbReference>
<reference evidence="7 8" key="1">
    <citation type="journal article" date="2022" name="Int. J. Syst. Evol. Microbiol.">
        <title>&lt;i&gt;Sideroxyarcus emersonii&lt;/i&gt; gen. nov. sp. nov., a neutrophilic, microaerobic iron- and thiosulfate-oxidizing bacterium isolated from iron-rich wetland sediment.</title>
        <authorList>
            <person name="Kato S."/>
            <person name="Itoh T."/>
            <person name="Iino T."/>
            <person name="Ohkuma M."/>
        </authorList>
    </citation>
    <scope>NUCLEOTIDE SEQUENCE [LARGE SCALE GENOMIC DNA]</scope>
    <source>
        <strain evidence="7 8">MIZ01</strain>
    </source>
</reference>
<evidence type="ECO:0000256" key="3">
    <source>
        <dbReference type="ARBA" id="ARBA00023315"/>
    </source>
</evidence>
<feature type="transmembrane region" description="Helical" evidence="5">
    <location>
        <begin position="51"/>
        <end position="74"/>
    </location>
</feature>
<evidence type="ECO:0000256" key="4">
    <source>
        <dbReference type="SAM" id="MobiDB-lite"/>
    </source>
</evidence>
<dbReference type="KEGG" id="seme:MIZ01_0279"/>
<comment type="pathway">
    <text evidence="1">Lipid metabolism.</text>
</comment>
<keyword evidence="5" id="KW-1133">Transmembrane helix</keyword>
<evidence type="ECO:0000259" key="6">
    <source>
        <dbReference type="SMART" id="SM00563"/>
    </source>
</evidence>
<dbReference type="Proteomes" id="UP001320326">
    <property type="component" value="Chromosome"/>
</dbReference>
<dbReference type="InterPro" id="IPR002123">
    <property type="entry name" value="Plipid/glycerol_acylTrfase"/>
</dbReference>
<dbReference type="SMART" id="SM00563">
    <property type="entry name" value="PlsC"/>
    <property type="match status" value="1"/>
</dbReference>
<gene>
    <name evidence="7" type="ORF">MIZ01_0279</name>
</gene>
<keyword evidence="5" id="KW-0472">Membrane</keyword>
<feature type="region of interest" description="Disordered" evidence="4">
    <location>
        <begin position="1"/>
        <end position="28"/>
    </location>
</feature>
<keyword evidence="3" id="KW-0012">Acyltransferase</keyword>
<dbReference type="GO" id="GO:0003841">
    <property type="term" value="F:1-acylglycerol-3-phosphate O-acyltransferase activity"/>
    <property type="evidence" value="ECO:0007669"/>
    <property type="project" value="TreeGrafter"/>
</dbReference>
<keyword evidence="5" id="KW-0812">Transmembrane</keyword>
<evidence type="ECO:0000313" key="7">
    <source>
        <dbReference type="EMBL" id="BCK86517.1"/>
    </source>
</evidence>